<keyword evidence="1" id="KW-0175">Coiled coil</keyword>
<sequence length="115" mass="13085">MLSHDEAHYRLLRMLEDNPDISQRELADALGMSVGKAHYLLRGLIEKGFVKAGNFRRSNNKLGYLYKLTPSGIREKLNVTRRYLARREAEYKSIRAEIESLKAEMEAAAGSRGDS</sequence>
<proteinExistence type="predicted"/>
<evidence type="ECO:0000256" key="1">
    <source>
        <dbReference type="SAM" id="Coils"/>
    </source>
</evidence>
<dbReference type="STRING" id="108003.B1C78_16925"/>
<feature type="coiled-coil region" evidence="1">
    <location>
        <begin position="84"/>
        <end position="111"/>
    </location>
</feature>
<dbReference type="SUPFAM" id="SSF46785">
    <property type="entry name" value="Winged helix' DNA-binding domain"/>
    <property type="match status" value="1"/>
</dbReference>
<dbReference type="NCBIfam" id="TIGR04176">
    <property type="entry name" value="MarR_EPS"/>
    <property type="match status" value="1"/>
</dbReference>
<dbReference type="Gene3D" id="1.10.10.10">
    <property type="entry name" value="Winged helix-like DNA-binding domain superfamily/Winged helix DNA-binding domain"/>
    <property type="match status" value="1"/>
</dbReference>
<organism evidence="2 3">
    <name type="scientific">Thioalkalivibrio denitrificans</name>
    <dbReference type="NCBI Taxonomy" id="108003"/>
    <lineage>
        <taxon>Bacteria</taxon>
        <taxon>Pseudomonadati</taxon>
        <taxon>Pseudomonadota</taxon>
        <taxon>Gammaproteobacteria</taxon>
        <taxon>Chromatiales</taxon>
        <taxon>Ectothiorhodospiraceae</taxon>
        <taxon>Thioalkalivibrio</taxon>
    </lineage>
</organism>
<protein>
    <submittedName>
        <fullName evidence="2">MarR family EPS-associated transcriptional regulator</fullName>
    </submittedName>
</protein>
<keyword evidence="3" id="KW-1185">Reference proteome</keyword>
<dbReference type="InterPro" id="IPR036388">
    <property type="entry name" value="WH-like_DNA-bd_sf"/>
</dbReference>
<dbReference type="OrthoDB" id="8537236at2"/>
<comment type="caution">
    <text evidence="2">The sequence shown here is derived from an EMBL/GenBank/DDBJ whole genome shotgun (WGS) entry which is preliminary data.</text>
</comment>
<gene>
    <name evidence="2" type="ORF">B1C78_16925</name>
</gene>
<accession>A0A1V3N6T2</accession>
<name>A0A1V3N6T2_9GAMM</name>
<dbReference type="InterPro" id="IPR036390">
    <property type="entry name" value="WH_DNA-bd_sf"/>
</dbReference>
<dbReference type="AlphaFoldDB" id="A0A1V3N6T2"/>
<dbReference type="Pfam" id="PF13412">
    <property type="entry name" value="HTH_24"/>
    <property type="match status" value="1"/>
</dbReference>
<dbReference type="Proteomes" id="UP000189462">
    <property type="component" value="Unassembled WGS sequence"/>
</dbReference>
<dbReference type="InterPro" id="IPR026433">
    <property type="entry name" value="MarR_EPS"/>
</dbReference>
<evidence type="ECO:0000313" key="3">
    <source>
        <dbReference type="Proteomes" id="UP000189462"/>
    </source>
</evidence>
<reference evidence="2 3" key="1">
    <citation type="submission" date="2017-02" db="EMBL/GenBank/DDBJ databases">
        <title>Genomic diversity within the haloalkaliphilic genus Thioalkalivibrio.</title>
        <authorList>
            <person name="Ahn A.-C."/>
            <person name="Meier-Kolthoff J."/>
            <person name="Overmars L."/>
            <person name="Richter M."/>
            <person name="Woyke T."/>
            <person name="Sorokin D.Y."/>
            <person name="Muyzer G."/>
        </authorList>
    </citation>
    <scope>NUCLEOTIDE SEQUENCE [LARGE SCALE GENOMIC DNA]</scope>
    <source>
        <strain evidence="2 3">ALJD</strain>
    </source>
</reference>
<evidence type="ECO:0000313" key="2">
    <source>
        <dbReference type="EMBL" id="OOG20797.1"/>
    </source>
</evidence>
<dbReference type="EMBL" id="MVBK01000144">
    <property type="protein sequence ID" value="OOG20797.1"/>
    <property type="molecule type" value="Genomic_DNA"/>
</dbReference>